<evidence type="ECO:0000256" key="2">
    <source>
        <dbReference type="SAM" id="Phobius"/>
    </source>
</evidence>
<dbReference type="RefSeq" id="WP_263128255.1">
    <property type="nucleotide sequence ID" value="NZ_CP106856.1"/>
</dbReference>
<keyword evidence="4" id="KW-1185">Reference proteome</keyword>
<sequence>MSENRNDVPGGPAGEPQEQPWAKPSGDAAPDAPENTPGDGAPTQPLYGSYESAGGGASSPDAPAAPDAPASSATENHPSAPETAPGAWAQPNQHSQPQQPPHGQPQPPYGHQAPGQQPTYGTGYGVPPAPYGYPGNYEAPAQQPGKTMGIVGLILSCLFFIPFASLVGVILSIVGLVQSRKAKMSNGPALAGIIIGGVVFILTLIATIAIFVFAVDQVGTLFEVCEDLGPGTHFVDGEIYECGVDSLQQSL</sequence>
<evidence type="ECO:0000313" key="3">
    <source>
        <dbReference type="EMBL" id="UYB36609.1"/>
    </source>
</evidence>
<gene>
    <name evidence="3" type="ORF">N9A08_02685</name>
</gene>
<proteinExistence type="predicted"/>
<feature type="compositionally biased region" description="Low complexity" evidence="1">
    <location>
        <begin position="47"/>
        <end position="73"/>
    </location>
</feature>
<keyword evidence="2" id="KW-1133">Transmembrane helix</keyword>
<evidence type="ECO:0000313" key="4">
    <source>
        <dbReference type="Proteomes" id="UP001063368"/>
    </source>
</evidence>
<dbReference type="Proteomes" id="UP001063368">
    <property type="component" value="Chromosome"/>
</dbReference>
<accession>A0ABY6FUJ5</accession>
<evidence type="ECO:0008006" key="5">
    <source>
        <dbReference type="Google" id="ProtNLM"/>
    </source>
</evidence>
<protein>
    <recommendedName>
        <fullName evidence="5">DUF4190 domain-containing protein</fullName>
    </recommendedName>
</protein>
<evidence type="ECO:0000256" key="1">
    <source>
        <dbReference type="SAM" id="MobiDB-lite"/>
    </source>
</evidence>
<organism evidence="3 4">
    <name type="scientific">Arthrobacter koreensis</name>
    <dbReference type="NCBI Taxonomy" id="199136"/>
    <lineage>
        <taxon>Bacteria</taxon>
        <taxon>Bacillati</taxon>
        <taxon>Actinomycetota</taxon>
        <taxon>Actinomycetes</taxon>
        <taxon>Micrococcales</taxon>
        <taxon>Micrococcaceae</taxon>
        <taxon>Arthrobacter</taxon>
    </lineage>
</organism>
<feature type="transmembrane region" description="Helical" evidence="2">
    <location>
        <begin position="189"/>
        <end position="214"/>
    </location>
</feature>
<feature type="compositionally biased region" description="Pro residues" evidence="1">
    <location>
        <begin position="98"/>
        <end position="108"/>
    </location>
</feature>
<keyword evidence="2" id="KW-0812">Transmembrane</keyword>
<keyword evidence="2" id="KW-0472">Membrane</keyword>
<feature type="transmembrane region" description="Helical" evidence="2">
    <location>
        <begin position="150"/>
        <end position="177"/>
    </location>
</feature>
<feature type="region of interest" description="Disordered" evidence="1">
    <location>
        <begin position="1"/>
        <end position="125"/>
    </location>
</feature>
<name>A0ABY6FUJ5_9MICC</name>
<feature type="compositionally biased region" description="Low complexity" evidence="1">
    <location>
        <begin position="109"/>
        <end position="121"/>
    </location>
</feature>
<dbReference type="EMBL" id="CP106856">
    <property type="protein sequence ID" value="UYB36609.1"/>
    <property type="molecule type" value="Genomic_DNA"/>
</dbReference>
<reference evidence="3" key="1">
    <citation type="submission" date="2022-09" db="EMBL/GenBank/DDBJ databases">
        <authorList>
            <person name="Li D."/>
            <person name="Cheng J."/>
            <person name="Li Y."/>
        </authorList>
    </citation>
    <scope>NUCLEOTIDE SEQUENCE</scope>
    <source>
        <strain evidence="3">DL</strain>
    </source>
</reference>